<name>A0A6I8UWE9_DROPS</name>
<dbReference type="PANTHER" id="PTHR35826">
    <property type="entry name" value="PROTEIN ATP6V1FNB-LIKE"/>
    <property type="match status" value="1"/>
</dbReference>
<feature type="domain" description="Sperm microtubule inner protein 1 C-terminal" evidence="2">
    <location>
        <begin position="90"/>
        <end position="155"/>
    </location>
</feature>
<dbReference type="InterPro" id="IPR054323">
    <property type="entry name" value="SPMIP1_C"/>
</dbReference>
<reference evidence="4" key="2">
    <citation type="submission" date="2025-08" db="UniProtKB">
        <authorList>
            <consortium name="RefSeq"/>
        </authorList>
    </citation>
    <scope>IDENTIFICATION</scope>
    <source>
        <strain evidence="4">MV-25-SWS-2005</strain>
        <tissue evidence="4">Whole body</tissue>
    </source>
</reference>
<dbReference type="GeneID" id="4805593"/>
<accession>A0A6I8UWE9</accession>
<evidence type="ECO:0000313" key="4">
    <source>
        <dbReference type="RefSeq" id="XP_001361973.1"/>
    </source>
</evidence>
<dbReference type="Bgee" id="FBgn0072422">
    <property type="expression patterns" value="Expressed in male reproductive system and 1 other cell type or tissue"/>
</dbReference>
<dbReference type="KEGG" id="dpo:4805593"/>
<dbReference type="RefSeq" id="XP_001361973.1">
    <property type="nucleotide sequence ID" value="XM_001361936.3"/>
</dbReference>
<protein>
    <recommendedName>
        <fullName evidence="2">Sperm microtubule inner protein 1 C-terminal domain-containing protein</fullName>
    </recommendedName>
</protein>
<dbReference type="Pfam" id="PF22589">
    <property type="entry name" value="SPMIP1"/>
    <property type="match status" value="1"/>
</dbReference>
<proteinExistence type="predicted"/>
<dbReference type="InParanoid" id="A0A6I8UWE9"/>
<evidence type="ECO:0000259" key="2">
    <source>
        <dbReference type="Pfam" id="PF22589"/>
    </source>
</evidence>
<sequence>MDSQKAKTITAIPLEHQRRPHSTPVLQARPSIWGRNSGGSNQTPKSKAIVAVPALRMRSKSDLATPHSPNPYAVSSRIYRPSRSLIFDYNLSPVEQQHFSKCSDPMKSVPAAELELLRSGQRSTYLERRYEHSPDDKYNYPEATSWRYGWFHLQSNPYQKRQPRRD</sequence>
<evidence type="ECO:0000256" key="1">
    <source>
        <dbReference type="SAM" id="MobiDB-lite"/>
    </source>
</evidence>
<dbReference type="AlphaFoldDB" id="A0A6I8UWE9"/>
<feature type="region of interest" description="Disordered" evidence="1">
    <location>
        <begin position="1"/>
        <end position="46"/>
    </location>
</feature>
<dbReference type="PANTHER" id="PTHR35826:SF1">
    <property type="entry name" value="PROTEIN ATP6V1FNB-LIKE"/>
    <property type="match status" value="1"/>
</dbReference>
<keyword evidence="3" id="KW-1185">Reference proteome</keyword>
<dbReference type="Proteomes" id="UP000001819">
    <property type="component" value="Chromosome 3"/>
</dbReference>
<dbReference type="OMA" id="RYGWFHC"/>
<gene>
    <name evidence="4" type="primary">LOC4805593</name>
</gene>
<organism evidence="3 4">
    <name type="scientific">Drosophila pseudoobscura pseudoobscura</name>
    <name type="common">Fruit fly</name>
    <dbReference type="NCBI Taxonomy" id="46245"/>
    <lineage>
        <taxon>Eukaryota</taxon>
        <taxon>Metazoa</taxon>
        <taxon>Ecdysozoa</taxon>
        <taxon>Arthropoda</taxon>
        <taxon>Hexapoda</taxon>
        <taxon>Insecta</taxon>
        <taxon>Pterygota</taxon>
        <taxon>Neoptera</taxon>
        <taxon>Endopterygota</taxon>
        <taxon>Diptera</taxon>
        <taxon>Brachycera</taxon>
        <taxon>Muscomorpha</taxon>
        <taxon>Ephydroidea</taxon>
        <taxon>Drosophilidae</taxon>
        <taxon>Drosophila</taxon>
        <taxon>Sophophora</taxon>
    </lineage>
</organism>
<reference evidence="3" key="1">
    <citation type="submission" date="2024-06" db="UniProtKB">
        <authorList>
            <consortium name="RefSeq"/>
        </authorList>
    </citation>
    <scope>NUCLEOTIDE SEQUENCE [LARGE SCALE GENOMIC DNA]</scope>
    <source>
        <strain evidence="3">MV2-25</strain>
    </source>
</reference>
<evidence type="ECO:0000313" key="3">
    <source>
        <dbReference type="Proteomes" id="UP000001819"/>
    </source>
</evidence>